<keyword evidence="6" id="KW-0833">Ubl conjugation pathway</keyword>
<evidence type="ECO:0000256" key="1">
    <source>
        <dbReference type="ARBA" id="ARBA00000900"/>
    </source>
</evidence>
<dbReference type="Pfam" id="PF13639">
    <property type="entry name" value="zf-RING_2"/>
    <property type="match status" value="1"/>
</dbReference>
<dbReference type="CDD" id="cd16454">
    <property type="entry name" value="RING-H2_PA-TM-RING"/>
    <property type="match status" value="1"/>
</dbReference>
<evidence type="ECO:0000256" key="2">
    <source>
        <dbReference type="ARBA" id="ARBA00012483"/>
    </source>
</evidence>
<dbReference type="EMBL" id="CYKH01002092">
    <property type="protein sequence ID" value="CUG92879.1"/>
    <property type="molecule type" value="Genomic_DNA"/>
</dbReference>
<evidence type="ECO:0000313" key="12">
    <source>
        <dbReference type="Proteomes" id="UP000051952"/>
    </source>
</evidence>
<keyword evidence="5 8" id="KW-0863">Zinc-finger</keyword>
<feature type="compositionally biased region" description="Pro residues" evidence="9">
    <location>
        <begin position="173"/>
        <end position="183"/>
    </location>
</feature>
<organism evidence="11 12">
    <name type="scientific">Bodo saltans</name>
    <name type="common">Flagellated protozoan</name>
    <dbReference type="NCBI Taxonomy" id="75058"/>
    <lineage>
        <taxon>Eukaryota</taxon>
        <taxon>Discoba</taxon>
        <taxon>Euglenozoa</taxon>
        <taxon>Kinetoplastea</taxon>
        <taxon>Metakinetoplastina</taxon>
        <taxon>Eubodonida</taxon>
        <taxon>Bodonidae</taxon>
        <taxon>Bodo</taxon>
    </lineage>
</organism>
<dbReference type="PANTHER" id="PTHR22937">
    <property type="entry name" value="E3 UBIQUITIN-PROTEIN LIGASE RNF165"/>
    <property type="match status" value="1"/>
</dbReference>
<feature type="region of interest" description="Disordered" evidence="9">
    <location>
        <begin position="110"/>
        <end position="194"/>
    </location>
</feature>
<evidence type="ECO:0000256" key="8">
    <source>
        <dbReference type="PROSITE-ProRule" id="PRU00175"/>
    </source>
</evidence>
<evidence type="ECO:0000256" key="5">
    <source>
        <dbReference type="ARBA" id="ARBA00022771"/>
    </source>
</evidence>
<dbReference type="PANTHER" id="PTHR22937:SF65">
    <property type="entry name" value="E3 UBIQUITIN-PROTEIN LIGASE ARK2C"/>
    <property type="match status" value="1"/>
</dbReference>
<reference evidence="12" key="1">
    <citation type="submission" date="2015-09" db="EMBL/GenBank/DDBJ databases">
        <authorList>
            <consortium name="Pathogen Informatics"/>
        </authorList>
    </citation>
    <scope>NUCLEOTIDE SEQUENCE [LARGE SCALE GENOMIC DNA]</scope>
    <source>
        <strain evidence="12">Lake Konstanz</strain>
    </source>
</reference>
<keyword evidence="12" id="KW-1185">Reference proteome</keyword>
<dbReference type="OMA" id="CRYEIPR"/>
<feature type="region of interest" description="Disordered" evidence="9">
    <location>
        <begin position="54"/>
        <end position="73"/>
    </location>
</feature>
<evidence type="ECO:0000256" key="9">
    <source>
        <dbReference type="SAM" id="MobiDB-lite"/>
    </source>
</evidence>
<dbReference type="VEuPathDB" id="TriTrypDB:BSAL_02685"/>
<name>A0A0S4JQ82_BODSA</name>
<dbReference type="OrthoDB" id="3365801at2759"/>
<dbReference type="EC" id="2.3.2.27" evidence="2"/>
<keyword evidence="3" id="KW-0808">Transferase</keyword>
<evidence type="ECO:0000313" key="11">
    <source>
        <dbReference type="EMBL" id="CUG92879.1"/>
    </source>
</evidence>
<keyword evidence="4" id="KW-0479">Metal-binding</keyword>
<keyword evidence="7" id="KW-0862">Zinc</keyword>
<dbReference type="GO" id="GO:0008270">
    <property type="term" value="F:zinc ion binding"/>
    <property type="evidence" value="ECO:0007669"/>
    <property type="project" value="UniProtKB-KW"/>
</dbReference>
<feature type="compositionally biased region" description="Polar residues" evidence="9">
    <location>
        <begin position="124"/>
        <end position="157"/>
    </location>
</feature>
<dbReference type="InterPro" id="IPR013083">
    <property type="entry name" value="Znf_RING/FYVE/PHD"/>
</dbReference>
<evidence type="ECO:0000256" key="7">
    <source>
        <dbReference type="ARBA" id="ARBA00022833"/>
    </source>
</evidence>
<proteinExistence type="predicted"/>
<gene>
    <name evidence="11" type="ORF">BSAL_02685</name>
</gene>
<dbReference type="Gene3D" id="3.30.40.10">
    <property type="entry name" value="Zinc/RING finger domain, C3HC4 (zinc finger)"/>
    <property type="match status" value="1"/>
</dbReference>
<dbReference type="GO" id="GO:0061630">
    <property type="term" value="F:ubiquitin protein ligase activity"/>
    <property type="evidence" value="ECO:0007669"/>
    <property type="project" value="UniProtKB-EC"/>
</dbReference>
<dbReference type="SUPFAM" id="SSF57850">
    <property type="entry name" value="RING/U-box"/>
    <property type="match status" value="1"/>
</dbReference>
<dbReference type="Proteomes" id="UP000051952">
    <property type="component" value="Unassembled WGS sequence"/>
</dbReference>
<evidence type="ECO:0000259" key="10">
    <source>
        <dbReference type="PROSITE" id="PS50089"/>
    </source>
</evidence>
<protein>
    <recommendedName>
        <fullName evidence="2">RING-type E3 ubiquitin transferase</fullName>
        <ecNumber evidence="2">2.3.2.27</ecNumber>
    </recommendedName>
</protein>
<accession>A0A0S4JQ82</accession>
<dbReference type="AlphaFoldDB" id="A0A0S4JQ82"/>
<sequence>MPRHRLNFDNVNDGIDWEHALPPHVIAQREASRPPPPPAQYSRTLVFDWPLPENHPALQQQQPPPRRTTGRTSNIDHSLRAQLQPLSSETPAGSRREMIARRDRDLVDVWTGTTSAPVERRRTVNPQQGAPVHSTGQRHQNAAASPQVTTPGSTSRPQVALPELPARRASSRSPPPPSPPPPRSHVRPAPQSEGRWELQDFSYDALLELGSLAVPTGLGKDQLAKMKAQPFGGKESVDCAICLDDVCPGDPSMKLVCQHVFHPQCIVQWLARTNRCPTCRCEIRRKE</sequence>
<comment type="catalytic activity">
    <reaction evidence="1">
        <text>S-ubiquitinyl-[E2 ubiquitin-conjugating enzyme]-L-cysteine + [acceptor protein]-L-lysine = [E2 ubiquitin-conjugating enzyme]-L-cysteine + N(6)-ubiquitinyl-[acceptor protein]-L-lysine.</text>
        <dbReference type="EC" id="2.3.2.27"/>
    </reaction>
</comment>
<feature type="domain" description="RING-type" evidence="10">
    <location>
        <begin position="239"/>
        <end position="280"/>
    </location>
</feature>
<evidence type="ECO:0000256" key="3">
    <source>
        <dbReference type="ARBA" id="ARBA00022679"/>
    </source>
</evidence>
<dbReference type="InterPro" id="IPR001841">
    <property type="entry name" value="Znf_RING"/>
</dbReference>
<dbReference type="SMART" id="SM00184">
    <property type="entry name" value="RING"/>
    <property type="match status" value="1"/>
</dbReference>
<dbReference type="PROSITE" id="PS50089">
    <property type="entry name" value="ZF_RING_2"/>
    <property type="match status" value="1"/>
</dbReference>
<evidence type="ECO:0000256" key="4">
    <source>
        <dbReference type="ARBA" id="ARBA00022723"/>
    </source>
</evidence>
<dbReference type="InterPro" id="IPR045191">
    <property type="entry name" value="MBR1/2-like"/>
</dbReference>
<evidence type="ECO:0000256" key="6">
    <source>
        <dbReference type="ARBA" id="ARBA00022786"/>
    </source>
</evidence>